<dbReference type="GO" id="GO:0004803">
    <property type="term" value="F:transposase activity"/>
    <property type="evidence" value="ECO:0007669"/>
    <property type="project" value="InterPro"/>
</dbReference>
<evidence type="ECO:0000259" key="1">
    <source>
        <dbReference type="Pfam" id="PF01609"/>
    </source>
</evidence>
<evidence type="ECO:0000313" key="7">
    <source>
        <dbReference type="EMBL" id="CDM97256.1"/>
    </source>
</evidence>
<evidence type="ECO:0000313" key="8">
    <source>
        <dbReference type="Proteomes" id="UP000032946"/>
    </source>
</evidence>
<dbReference type="InterPro" id="IPR002559">
    <property type="entry name" value="Transposase_11"/>
</dbReference>
<keyword evidence="8" id="KW-1185">Reference proteome</keyword>
<dbReference type="RefSeq" id="WP_048895005.1">
    <property type="nucleotide sequence ID" value="NZ_FO818640.1"/>
</dbReference>
<dbReference type="Pfam" id="PF14104">
    <property type="entry name" value="DUF4277"/>
    <property type="match status" value="1"/>
</dbReference>
<dbReference type="Proteomes" id="UP000032946">
    <property type="component" value="Chromosome"/>
</dbReference>
<dbReference type="InterPro" id="IPR047654">
    <property type="entry name" value="IS1634_transpos"/>
</dbReference>
<evidence type="ECO:0000313" key="5">
    <source>
        <dbReference type="EMBL" id="CDM94630.1"/>
    </source>
</evidence>
<gene>
    <name evidence="3" type="ORF">ARTHRO_11874</name>
    <name evidence="4" type="ORF">ARTHRO_20010</name>
    <name evidence="5" type="ORF">ARTHRO_20164</name>
    <name evidence="6" type="ORF">ARTHRO_40854</name>
    <name evidence="7" type="ORF">ARTHRO_50226</name>
</gene>
<feature type="domain" description="Transposase IS4-like" evidence="1">
    <location>
        <begin position="124"/>
        <end position="469"/>
    </location>
</feature>
<dbReference type="PANTHER" id="PTHR34614:SF2">
    <property type="entry name" value="TRANSPOSASE IS4-LIKE DOMAIN-CONTAINING PROTEIN"/>
    <property type="match status" value="1"/>
</dbReference>
<dbReference type="Pfam" id="PF01609">
    <property type="entry name" value="DDE_Tnp_1"/>
    <property type="match status" value="1"/>
</dbReference>
<dbReference type="EMBL" id="FO818640">
    <property type="protein sequence ID" value="CDM94200.1"/>
    <property type="molecule type" value="Genomic_DNA"/>
</dbReference>
<dbReference type="InterPro" id="IPR025457">
    <property type="entry name" value="DUF4277"/>
</dbReference>
<feature type="domain" description="DUF4277" evidence="2">
    <location>
        <begin position="2"/>
        <end position="108"/>
    </location>
</feature>
<evidence type="ECO:0000313" key="3">
    <source>
        <dbReference type="EMBL" id="CDM94200.1"/>
    </source>
</evidence>
<proteinExistence type="predicted"/>
<dbReference type="EMBL" id="FO818640">
    <property type="protein sequence ID" value="CDM94476.1"/>
    <property type="molecule type" value="Genomic_DNA"/>
</dbReference>
<dbReference type="InterPro" id="IPR012337">
    <property type="entry name" value="RNaseH-like_sf"/>
</dbReference>
<dbReference type="GO" id="GO:0003677">
    <property type="term" value="F:DNA binding"/>
    <property type="evidence" value="ECO:0007669"/>
    <property type="project" value="InterPro"/>
</dbReference>
<evidence type="ECO:0000313" key="6">
    <source>
        <dbReference type="EMBL" id="CDM96445.1"/>
    </source>
</evidence>
<evidence type="ECO:0000313" key="4">
    <source>
        <dbReference type="EMBL" id="CDM94476.1"/>
    </source>
</evidence>
<dbReference type="NCBIfam" id="NF033559">
    <property type="entry name" value="transpos_IS1634"/>
    <property type="match status" value="1"/>
</dbReference>
<dbReference type="PANTHER" id="PTHR34614">
    <property type="match status" value="1"/>
</dbReference>
<dbReference type="EMBL" id="FO818640">
    <property type="protein sequence ID" value="CDM96445.1"/>
    <property type="molecule type" value="Genomic_DNA"/>
</dbReference>
<dbReference type="EMBL" id="FO818640">
    <property type="protein sequence ID" value="CDM94630.1"/>
    <property type="molecule type" value="Genomic_DNA"/>
</dbReference>
<accession>A0A9P1KEI1</accession>
<name>A0A9P1KEI1_9CYAN</name>
<dbReference type="SUPFAM" id="SSF53098">
    <property type="entry name" value="Ribonuclease H-like"/>
    <property type="match status" value="1"/>
</dbReference>
<dbReference type="GO" id="GO:0006313">
    <property type="term" value="P:DNA transposition"/>
    <property type="evidence" value="ECO:0007669"/>
    <property type="project" value="InterPro"/>
</dbReference>
<dbReference type="EMBL" id="FO818640">
    <property type="protein sequence ID" value="CDM97256.1"/>
    <property type="molecule type" value="Genomic_DNA"/>
</dbReference>
<evidence type="ECO:0000259" key="2">
    <source>
        <dbReference type="Pfam" id="PF14104"/>
    </source>
</evidence>
<sequence>MQIKNLDHLGLVAGVIDELGLVELTDKRIEPHSLEHVSAGQVVKAMILNALGFLSAPLYLFSEFFESKAVSHLLGEGVEARHLNDDRLGRVLDELYAEGTTSFFLQVALQAVERFGIDIQQRHLDATSISVEGKYQRCSKGKSEVGLESAPPGETSAEPSPIRLCRGYSRDHRPDLKQFLMTLVCAADGGVPLWLQLASGNEQDTQQFAEVLKAFGDQWTSDGIVVMDAAFYTAANLQQMETTGWLSRVPLTLKAAQELVHSDVTRLTEVPCNSKDYRMWEIEQTYAGVRQRWRLVESQTRKANADLWQPELEKLEHRLNRQLKKLTQRVFACKPDALEALMQFQDGLEVHQLTQVSLETVRAKRPPGRPAKSAEPTPVQGYRLQATLQQTATAEDRFSRQRSRFILATNQLEQSLWPAQTCLSEYKGQQTVERGFRFLKDPLFLASSVFVKKPQRVEALALIMALTLMVYTLAERQLRQALDAQKQTVRDQRQQPTAKPTFRWIMQKFQGIHWVNLDGQRQISNLNDERRLIIHLFGPPVERYYYASG</sequence>
<organism evidence="5 8">
    <name type="scientific">Limnospira indica PCC 8005</name>
    <dbReference type="NCBI Taxonomy" id="376219"/>
    <lineage>
        <taxon>Bacteria</taxon>
        <taxon>Bacillati</taxon>
        <taxon>Cyanobacteriota</taxon>
        <taxon>Cyanophyceae</taxon>
        <taxon>Oscillatoriophycideae</taxon>
        <taxon>Oscillatoriales</taxon>
        <taxon>Sirenicapillariaceae</taxon>
        <taxon>Limnospira</taxon>
    </lineage>
</organism>
<dbReference type="AlphaFoldDB" id="A0A9P1KEI1"/>
<protein>
    <submittedName>
        <fullName evidence="5">Transposase</fullName>
    </submittedName>
</protein>
<reference evidence="5 8" key="1">
    <citation type="submission" date="2014-02" db="EMBL/GenBank/DDBJ databases">
        <authorList>
            <person name="Genoscope - CEA"/>
        </authorList>
    </citation>
    <scope>NUCLEOTIDE SEQUENCE [LARGE SCALE GENOMIC DNA]</scope>
    <source>
        <strain evidence="5 8">PCC 8005</strain>
    </source>
</reference>